<dbReference type="PANTHER" id="PTHR12110">
    <property type="entry name" value="HYDROXYPYRUVATE ISOMERASE"/>
    <property type="match status" value="1"/>
</dbReference>
<dbReference type="SUPFAM" id="SSF51658">
    <property type="entry name" value="Xylose isomerase-like"/>
    <property type="match status" value="1"/>
</dbReference>
<dbReference type="GO" id="GO:0016853">
    <property type="term" value="F:isomerase activity"/>
    <property type="evidence" value="ECO:0007669"/>
    <property type="project" value="UniProtKB-KW"/>
</dbReference>
<dbReference type="InterPro" id="IPR050312">
    <property type="entry name" value="IolE/XylAMocC-like"/>
</dbReference>
<name>A0AAU2GS85_9ACTN</name>
<accession>A0AAU2GS85</accession>
<dbReference type="AlphaFoldDB" id="A0AAU2GS85"/>
<keyword evidence="2" id="KW-0413">Isomerase</keyword>
<evidence type="ECO:0000259" key="1">
    <source>
        <dbReference type="Pfam" id="PF01261"/>
    </source>
</evidence>
<proteinExistence type="predicted"/>
<evidence type="ECO:0000313" key="2">
    <source>
        <dbReference type="EMBL" id="WTU38189.1"/>
    </source>
</evidence>
<dbReference type="InterPro" id="IPR036237">
    <property type="entry name" value="Xyl_isomerase-like_sf"/>
</dbReference>
<dbReference type="EMBL" id="CP108253">
    <property type="protein sequence ID" value="WTU45169.1"/>
    <property type="molecule type" value="Genomic_DNA"/>
</dbReference>
<reference evidence="2" key="1">
    <citation type="submission" date="2022-10" db="EMBL/GenBank/DDBJ databases">
        <title>The complete genomes of actinobacterial strains from the NBC collection.</title>
        <authorList>
            <person name="Joergensen T.S."/>
            <person name="Alvarez Arevalo M."/>
            <person name="Sterndorff E.B."/>
            <person name="Faurdal D."/>
            <person name="Vuksanovic O."/>
            <person name="Mourched A.-S."/>
            <person name="Charusanti P."/>
            <person name="Shaw S."/>
            <person name="Blin K."/>
            <person name="Weber T."/>
        </authorList>
    </citation>
    <scope>NUCLEOTIDE SEQUENCE</scope>
    <source>
        <strain evidence="2">NBC_00060</strain>
    </source>
</reference>
<dbReference type="EMBL" id="CP108253">
    <property type="protein sequence ID" value="WTU38189.1"/>
    <property type="molecule type" value="Genomic_DNA"/>
</dbReference>
<sequence>MELCLNRGAIAPQAPHHEVVRAAADRGFRQVEMSAPHWLTALDSDPGLHALIVSDALVPIHGSWGLRLGWDDDRFEAGLRHARVRMAAMASLGSRSGSLVLPRFAPGRTSISPAQLQDRIGRTGAQAARNGLDLVLEFIGVGSATDEGVRSLPEAVACAQGLGYNVGVLLDTYHWHASNGTLSQLAQIPPDMPLIVQISDALGLPRTQLTDAMRMLPGDGVIDWPPLLTALHERGYRGPLSIDAHTYLHGRSPTDAVLAAHRAGQALLTRHPLTAGAA</sequence>
<feature type="domain" description="Xylose isomerase-like TIM barrel" evidence="1">
    <location>
        <begin position="20"/>
        <end position="247"/>
    </location>
</feature>
<gene>
    <name evidence="2" type="ORF">OHV25_00610</name>
    <name evidence="3" type="ORF">OHV25_39230</name>
</gene>
<dbReference type="InterPro" id="IPR013022">
    <property type="entry name" value="Xyl_isomerase-like_TIM-brl"/>
</dbReference>
<dbReference type="Gene3D" id="3.20.20.150">
    <property type="entry name" value="Divalent-metal-dependent TIM barrel enzymes"/>
    <property type="match status" value="1"/>
</dbReference>
<evidence type="ECO:0000313" key="3">
    <source>
        <dbReference type="EMBL" id="WTU45169.1"/>
    </source>
</evidence>
<dbReference type="Pfam" id="PF01261">
    <property type="entry name" value="AP_endonuc_2"/>
    <property type="match status" value="1"/>
</dbReference>
<dbReference type="PANTHER" id="PTHR12110:SF48">
    <property type="entry name" value="BLL3656 PROTEIN"/>
    <property type="match status" value="1"/>
</dbReference>
<protein>
    <submittedName>
        <fullName evidence="2">Sugar phosphate isomerase/epimerase</fullName>
    </submittedName>
</protein>
<organism evidence="2">
    <name type="scientific">Streptomyces sp. NBC_00060</name>
    <dbReference type="NCBI Taxonomy" id="2975636"/>
    <lineage>
        <taxon>Bacteria</taxon>
        <taxon>Bacillati</taxon>
        <taxon>Actinomycetota</taxon>
        <taxon>Actinomycetes</taxon>
        <taxon>Kitasatosporales</taxon>
        <taxon>Streptomycetaceae</taxon>
        <taxon>Streptomyces</taxon>
    </lineage>
</organism>